<dbReference type="PANTHER" id="PTHR30027">
    <property type="entry name" value="RIBOSOMAL RNA SMALL SUBUNIT METHYLTRANSFERASE E"/>
    <property type="match status" value="1"/>
</dbReference>
<proteinExistence type="inferred from homology"/>
<comment type="similarity">
    <text evidence="2">Belongs to the RNA methyltransferase RsmE family.</text>
</comment>
<sequence length="243" mass="27420">MRTTRMFYNGDITVGNNIILPKKTSNHLIQVLRLNIDATIILFNGDGRNHLAKIIANNKNAAQIKILSSDNNLTESPIKIHISLALTKNDKMDFAIQKSVELGVTEITPLILQHSIVKLDSKKREKRHSRWLEIIRSACEQSGRSFIPTLNPIVEWEKWNNESTSDSKIICDPYGNKTLRDIETKPSSVLLLIGPEGGFSTQEILDCRNRHYTNIKFGQRILRAETAAIATITAVQTLWGDFS</sequence>
<dbReference type="CDD" id="cd18084">
    <property type="entry name" value="RsmE-like"/>
    <property type="match status" value="1"/>
</dbReference>
<dbReference type="NCBIfam" id="TIGR00046">
    <property type="entry name" value="RsmE family RNA methyltransferase"/>
    <property type="match status" value="1"/>
</dbReference>
<feature type="domain" description="Ribosomal RNA small subunit methyltransferase E PUA-like" evidence="12">
    <location>
        <begin position="20"/>
        <end position="67"/>
    </location>
</feature>
<dbReference type="InterPro" id="IPR015947">
    <property type="entry name" value="PUA-like_sf"/>
</dbReference>
<dbReference type="SUPFAM" id="SSF88697">
    <property type="entry name" value="PUA domain-like"/>
    <property type="match status" value="1"/>
</dbReference>
<dbReference type="GO" id="GO:0070475">
    <property type="term" value="P:rRNA base methylation"/>
    <property type="evidence" value="ECO:0007669"/>
    <property type="project" value="TreeGrafter"/>
</dbReference>
<dbReference type="AlphaFoldDB" id="A0A3B0ZXV8"/>
<organism evidence="13">
    <name type="scientific">hydrothermal vent metagenome</name>
    <dbReference type="NCBI Taxonomy" id="652676"/>
    <lineage>
        <taxon>unclassified sequences</taxon>
        <taxon>metagenomes</taxon>
        <taxon>ecological metagenomes</taxon>
    </lineage>
</organism>
<evidence type="ECO:0000256" key="9">
    <source>
        <dbReference type="ARBA" id="ARBA00025699"/>
    </source>
</evidence>
<keyword evidence="7 13" id="KW-0808">Transferase</keyword>
<dbReference type="PIRSF" id="PIRSF015601">
    <property type="entry name" value="MTase_slr0722"/>
    <property type="match status" value="1"/>
</dbReference>
<keyword evidence="8" id="KW-0949">S-adenosyl-L-methionine</keyword>
<feature type="domain" description="Ribosomal RNA small subunit methyltransferase E methyltransferase" evidence="11">
    <location>
        <begin position="75"/>
        <end position="236"/>
    </location>
</feature>
<evidence type="ECO:0000256" key="10">
    <source>
        <dbReference type="ARBA" id="ARBA00047944"/>
    </source>
</evidence>
<dbReference type="Pfam" id="PF04452">
    <property type="entry name" value="Methyltrans_RNA"/>
    <property type="match status" value="1"/>
</dbReference>
<evidence type="ECO:0000256" key="3">
    <source>
        <dbReference type="ARBA" id="ARBA00012328"/>
    </source>
</evidence>
<dbReference type="EC" id="2.1.1.193" evidence="3"/>
<evidence type="ECO:0000256" key="7">
    <source>
        <dbReference type="ARBA" id="ARBA00022679"/>
    </source>
</evidence>
<dbReference type="SUPFAM" id="SSF75217">
    <property type="entry name" value="alpha/beta knot"/>
    <property type="match status" value="1"/>
</dbReference>
<evidence type="ECO:0000256" key="8">
    <source>
        <dbReference type="ARBA" id="ARBA00022691"/>
    </source>
</evidence>
<name>A0A3B0ZXV8_9ZZZZ</name>
<keyword evidence="6 13" id="KW-0489">Methyltransferase</keyword>
<evidence type="ECO:0000256" key="4">
    <source>
        <dbReference type="ARBA" id="ARBA00022490"/>
    </source>
</evidence>
<evidence type="ECO:0000259" key="11">
    <source>
        <dbReference type="Pfam" id="PF04452"/>
    </source>
</evidence>
<dbReference type="InterPro" id="IPR006700">
    <property type="entry name" value="RsmE"/>
</dbReference>
<evidence type="ECO:0000259" key="12">
    <source>
        <dbReference type="Pfam" id="PF20260"/>
    </source>
</evidence>
<evidence type="ECO:0000256" key="5">
    <source>
        <dbReference type="ARBA" id="ARBA00022552"/>
    </source>
</evidence>
<gene>
    <name evidence="13" type="ORF">MNBD_GAMMA22-321</name>
</gene>
<reference evidence="13" key="1">
    <citation type="submission" date="2018-06" db="EMBL/GenBank/DDBJ databases">
        <authorList>
            <person name="Zhirakovskaya E."/>
        </authorList>
    </citation>
    <scope>NUCLEOTIDE SEQUENCE</scope>
</reference>
<dbReference type="EMBL" id="UOFS01000012">
    <property type="protein sequence ID" value="VAW92282.1"/>
    <property type="molecule type" value="Genomic_DNA"/>
</dbReference>
<dbReference type="GO" id="GO:0005737">
    <property type="term" value="C:cytoplasm"/>
    <property type="evidence" value="ECO:0007669"/>
    <property type="project" value="UniProtKB-SubCell"/>
</dbReference>
<evidence type="ECO:0000313" key="13">
    <source>
        <dbReference type="EMBL" id="VAW92282.1"/>
    </source>
</evidence>
<dbReference type="InterPro" id="IPR046887">
    <property type="entry name" value="RsmE_PUA-like"/>
</dbReference>
<comment type="catalytic activity">
    <reaction evidence="10">
        <text>uridine(1498) in 16S rRNA + S-adenosyl-L-methionine = N(3)-methyluridine(1498) in 16S rRNA + S-adenosyl-L-homocysteine + H(+)</text>
        <dbReference type="Rhea" id="RHEA:42920"/>
        <dbReference type="Rhea" id="RHEA-COMP:10283"/>
        <dbReference type="Rhea" id="RHEA-COMP:10284"/>
        <dbReference type="ChEBI" id="CHEBI:15378"/>
        <dbReference type="ChEBI" id="CHEBI:57856"/>
        <dbReference type="ChEBI" id="CHEBI:59789"/>
        <dbReference type="ChEBI" id="CHEBI:65315"/>
        <dbReference type="ChEBI" id="CHEBI:74502"/>
        <dbReference type="EC" id="2.1.1.193"/>
    </reaction>
</comment>
<keyword evidence="4" id="KW-0963">Cytoplasm</keyword>
<protein>
    <recommendedName>
        <fullName evidence="3">16S rRNA (uracil(1498)-N(3))-methyltransferase</fullName>
        <ecNumber evidence="3">2.1.1.193</ecNumber>
    </recommendedName>
</protein>
<dbReference type="GO" id="GO:0070042">
    <property type="term" value="F:rRNA (uridine-N3-)-methyltransferase activity"/>
    <property type="evidence" value="ECO:0007669"/>
    <property type="project" value="TreeGrafter"/>
</dbReference>
<keyword evidence="5" id="KW-0698">rRNA processing</keyword>
<dbReference type="InterPro" id="IPR029028">
    <property type="entry name" value="Alpha/beta_knot_MTases"/>
</dbReference>
<dbReference type="Gene3D" id="3.40.1280.10">
    <property type="match status" value="1"/>
</dbReference>
<dbReference type="PANTHER" id="PTHR30027:SF3">
    <property type="entry name" value="16S RRNA (URACIL(1498)-N(3))-METHYLTRANSFERASE"/>
    <property type="match status" value="1"/>
</dbReference>
<dbReference type="InterPro" id="IPR029026">
    <property type="entry name" value="tRNA_m1G_MTases_N"/>
</dbReference>
<comment type="function">
    <text evidence="9">Specifically methylates the N3 position of the uracil ring of uridine 1498 (m3U1498) in 16S rRNA. Acts on the fully assembled 30S ribosomal subunit.</text>
</comment>
<evidence type="ECO:0000256" key="6">
    <source>
        <dbReference type="ARBA" id="ARBA00022603"/>
    </source>
</evidence>
<dbReference type="InterPro" id="IPR046886">
    <property type="entry name" value="RsmE_MTase_dom"/>
</dbReference>
<evidence type="ECO:0000256" key="1">
    <source>
        <dbReference type="ARBA" id="ARBA00004496"/>
    </source>
</evidence>
<dbReference type="Pfam" id="PF20260">
    <property type="entry name" value="PUA_4"/>
    <property type="match status" value="1"/>
</dbReference>
<evidence type="ECO:0000256" key="2">
    <source>
        <dbReference type="ARBA" id="ARBA00005528"/>
    </source>
</evidence>
<dbReference type="Gene3D" id="2.40.240.20">
    <property type="entry name" value="Hypothetical PUA domain-like, domain 1"/>
    <property type="match status" value="1"/>
</dbReference>
<comment type="subcellular location">
    <subcellularLocation>
        <location evidence="1">Cytoplasm</location>
    </subcellularLocation>
</comment>
<dbReference type="NCBIfam" id="NF008692">
    <property type="entry name" value="PRK11713.1-5"/>
    <property type="match status" value="1"/>
</dbReference>
<accession>A0A3B0ZXV8</accession>